<dbReference type="Pfam" id="PF13649">
    <property type="entry name" value="Methyltransf_25"/>
    <property type="match status" value="1"/>
</dbReference>
<organism evidence="2 3">
    <name type="scientific">Clostridium innocuum</name>
    <dbReference type="NCBI Taxonomy" id="1522"/>
    <lineage>
        <taxon>Bacteria</taxon>
        <taxon>Bacillati</taxon>
        <taxon>Bacillota</taxon>
        <taxon>Clostridia</taxon>
        <taxon>Eubacteriales</taxon>
        <taxon>Clostridiaceae</taxon>
        <taxon>Clostridium</taxon>
    </lineage>
</organism>
<dbReference type="InterPro" id="IPR029063">
    <property type="entry name" value="SAM-dependent_MTases_sf"/>
</dbReference>
<feature type="domain" description="Methyltransferase" evidence="1">
    <location>
        <begin position="56"/>
        <end position="151"/>
    </location>
</feature>
<dbReference type="RefSeq" id="WP_117443160.1">
    <property type="nucleotide sequence ID" value="NZ_JAJFEN010000003.1"/>
</dbReference>
<name>A0A3E2VVR0_CLOIN</name>
<dbReference type="InterPro" id="IPR041698">
    <property type="entry name" value="Methyltransf_25"/>
</dbReference>
<proteinExistence type="predicted"/>
<dbReference type="Gene3D" id="3.40.50.150">
    <property type="entry name" value="Vaccinia Virus protein VP39"/>
    <property type="match status" value="1"/>
</dbReference>
<comment type="caution">
    <text evidence="2">The sequence shown here is derived from an EMBL/GenBank/DDBJ whole genome shotgun (WGS) entry which is preliminary data.</text>
</comment>
<reference evidence="2 3" key="1">
    <citation type="submission" date="2018-08" db="EMBL/GenBank/DDBJ databases">
        <title>A genome reference for cultivated species of the human gut microbiota.</title>
        <authorList>
            <person name="Zou Y."/>
            <person name="Xue W."/>
            <person name="Luo G."/>
        </authorList>
    </citation>
    <scope>NUCLEOTIDE SEQUENCE [LARGE SCALE GENOMIC DNA]</scope>
    <source>
        <strain evidence="2 3">OF01-2LB</strain>
    </source>
</reference>
<gene>
    <name evidence="2" type="ORF">DXA38_10555</name>
</gene>
<accession>A0A3E2VVR0</accession>
<dbReference type="CDD" id="cd02440">
    <property type="entry name" value="AdoMet_MTases"/>
    <property type="match status" value="1"/>
</dbReference>
<evidence type="ECO:0000259" key="1">
    <source>
        <dbReference type="Pfam" id="PF13649"/>
    </source>
</evidence>
<dbReference type="SUPFAM" id="SSF53335">
    <property type="entry name" value="S-adenosyl-L-methionine-dependent methyltransferases"/>
    <property type="match status" value="1"/>
</dbReference>
<evidence type="ECO:0000313" key="2">
    <source>
        <dbReference type="EMBL" id="RGC15299.1"/>
    </source>
</evidence>
<dbReference type="OrthoDB" id="8385759at2"/>
<evidence type="ECO:0000313" key="3">
    <source>
        <dbReference type="Proteomes" id="UP000260025"/>
    </source>
</evidence>
<dbReference type="GO" id="GO:0032259">
    <property type="term" value="P:methylation"/>
    <property type="evidence" value="ECO:0007669"/>
    <property type="project" value="UniProtKB-KW"/>
</dbReference>
<sequence length="262" mass="29364">MNYIEKNKEAWEEAFDNRINGWGDTVVENLQASSAYYIQPALQVELDQLHLAGKHVAQFCCSNGRELLSISRHYGAVGTGFDIAENLIAQGQAHAEQLQVPCTFVAENILDIGSEYHQKFDVILFTIGAITWFQDVKALFQVVSACLKPKGCMLIHDFHPFMNMLPLPGEDCYSDAAVRLLEHKYFTAEPWIENNGMGYISGDYASKTFTSFSHSVSELVNSIIQSGMNIKLLNEYDYDIGLSDVYDTFGLPLSLLLLAEKK</sequence>
<protein>
    <submittedName>
        <fullName evidence="2">Class I SAM-dependent methyltransferase</fullName>
    </submittedName>
</protein>
<dbReference type="AlphaFoldDB" id="A0A3E2VVR0"/>
<dbReference type="Proteomes" id="UP000260025">
    <property type="component" value="Unassembled WGS sequence"/>
</dbReference>
<keyword evidence="2" id="KW-0808">Transferase</keyword>
<dbReference type="EMBL" id="QVEV01000014">
    <property type="protein sequence ID" value="RGC15299.1"/>
    <property type="molecule type" value="Genomic_DNA"/>
</dbReference>
<dbReference type="GO" id="GO:0008168">
    <property type="term" value="F:methyltransferase activity"/>
    <property type="evidence" value="ECO:0007669"/>
    <property type="project" value="UniProtKB-KW"/>
</dbReference>
<keyword evidence="2" id="KW-0489">Methyltransferase</keyword>